<proteinExistence type="predicted"/>
<keyword evidence="1" id="KW-0175">Coiled coil</keyword>
<feature type="region of interest" description="Disordered" evidence="2">
    <location>
        <begin position="57"/>
        <end position="94"/>
    </location>
</feature>
<protein>
    <submittedName>
        <fullName evidence="3">Uncharacterized protein</fullName>
    </submittedName>
</protein>
<evidence type="ECO:0000313" key="3">
    <source>
        <dbReference type="EMBL" id="SPD17070.1"/>
    </source>
</evidence>
<evidence type="ECO:0000256" key="2">
    <source>
        <dbReference type="SAM" id="MobiDB-lite"/>
    </source>
</evidence>
<feature type="coiled-coil region" evidence="1">
    <location>
        <begin position="107"/>
        <end position="141"/>
    </location>
</feature>
<evidence type="ECO:0000256" key="1">
    <source>
        <dbReference type="SAM" id="Coils"/>
    </source>
</evidence>
<dbReference type="EMBL" id="OIVN01004390">
    <property type="protein sequence ID" value="SPD17070.1"/>
    <property type="molecule type" value="Genomic_DNA"/>
</dbReference>
<feature type="compositionally biased region" description="Low complexity" evidence="2">
    <location>
        <begin position="77"/>
        <end position="88"/>
    </location>
</feature>
<accession>A0A2N9HZA5</accession>
<sequence>MEARDINGQHLNVLDRQMQALTTNIQELARQSAADRREMQELTRQNHELITLLRSRGNIQIPIPDQNGGEGPRNEEGGNQNHNQNDEGSFANQNRMPRLSHVAEPTRFTEDARAAKLEEELKEMKEQMKKMKSQVKAKAAKNLNMLVHCSESPFTNTTTICIFGDEI</sequence>
<name>A0A2N9HZA5_FAGSY</name>
<gene>
    <name evidence="3" type="ORF">FSB_LOCUS44952</name>
</gene>
<feature type="coiled-coil region" evidence="1">
    <location>
        <begin position="11"/>
        <end position="45"/>
    </location>
</feature>
<organism evidence="3">
    <name type="scientific">Fagus sylvatica</name>
    <name type="common">Beechnut</name>
    <dbReference type="NCBI Taxonomy" id="28930"/>
    <lineage>
        <taxon>Eukaryota</taxon>
        <taxon>Viridiplantae</taxon>
        <taxon>Streptophyta</taxon>
        <taxon>Embryophyta</taxon>
        <taxon>Tracheophyta</taxon>
        <taxon>Spermatophyta</taxon>
        <taxon>Magnoliopsida</taxon>
        <taxon>eudicotyledons</taxon>
        <taxon>Gunneridae</taxon>
        <taxon>Pentapetalae</taxon>
        <taxon>rosids</taxon>
        <taxon>fabids</taxon>
        <taxon>Fagales</taxon>
        <taxon>Fagaceae</taxon>
        <taxon>Fagus</taxon>
    </lineage>
</organism>
<dbReference type="AlphaFoldDB" id="A0A2N9HZA5"/>
<reference evidence="3" key="1">
    <citation type="submission" date="2018-02" db="EMBL/GenBank/DDBJ databases">
        <authorList>
            <person name="Cohen D.B."/>
            <person name="Kent A.D."/>
        </authorList>
    </citation>
    <scope>NUCLEOTIDE SEQUENCE</scope>
</reference>